<dbReference type="InterPro" id="IPR050261">
    <property type="entry name" value="FrsA_esterase"/>
</dbReference>
<sequence length="373" mass="39917">MRNLFAALVAVPLAMLPVTGRATDFVEDHSYFRVIIGGKPVRLEGLTIKRSDAAGRLPIALVVHGKPLDTGDVQSHHTNTVEEQARDLAGRGWLAVVPMHRGFGQSDGLPPGALGCDVGALLHRFSDNADDLEAVLALVKQRPDADPSRVIAIGVSAGGADVVTLSARNPAGLLGVVSISGGLRLDNCPAWQDNLVAAEKSLGAQSRVPQLWLYARNDSYFGPDLVDRMRSAALDGGADVKLVMFDPIGTDGHSLFSVPSGRNDWLRELDAFLRYLKLPTWQLGEVDAILTKIRAQKGNRGFIESYFAAPLYKALAYSPSQNNFWDGFGATSLERARTLALEPCKRKASDCAIVMENDDAVPAQPAGSTVGSP</sequence>
<evidence type="ECO:0000313" key="4">
    <source>
        <dbReference type="Proteomes" id="UP001242480"/>
    </source>
</evidence>
<feature type="chain" id="PRO_5046706518" evidence="1">
    <location>
        <begin position="23"/>
        <end position="373"/>
    </location>
</feature>
<dbReference type="Proteomes" id="UP001242480">
    <property type="component" value="Unassembled WGS sequence"/>
</dbReference>
<reference evidence="3 4" key="1">
    <citation type="submission" date="2023-07" db="EMBL/GenBank/DDBJ databases">
        <title>Genomic Encyclopedia of Type Strains, Phase IV (KMG-IV): sequencing the most valuable type-strain genomes for metagenomic binning, comparative biology and taxonomic classification.</title>
        <authorList>
            <person name="Goeker M."/>
        </authorList>
    </citation>
    <scope>NUCLEOTIDE SEQUENCE [LARGE SCALE GENOMIC DNA]</scope>
    <source>
        <strain evidence="3 4">DSM 19619</strain>
    </source>
</reference>
<comment type="caution">
    <text evidence="3">The sequence shown here is derived from an EMBL/GenBank/DDBJ whole genome shotgun (WGS) entry which is preliminary data.</text>
</comment>
<dbReference type="PANTHER" id="PTHR22946:SF0">
    <property type="entry name" value="DIENELACTONE HYDROLASE DOMAIN-CONTAINING PROTEIN"/>
    <property type="match status" value="1"/>
</dbReference>
<dbReference type="GO" id="GO:0016787">
    <property type="term" value="F:hydrolase activity"/>
    <property type="evidence" value="ECO:0007669"/>
    <property type="project" value="UniProtKB-KW"/>
</dbReference>
<feature type="signal peptide" evidence="1">
    <location>
        <begin position="1"/>
        <end position="22"/>
    </location>
</feature>
<evidence type="ECO:0000259" key="2">
    <source>
        <dbReference type="Pfam" id="PF12146"/>
    </source>
</evidence>
<name>A0ABU0JAN2_9HYPH</name>
<dbReference type="Pfam" id="PF12146">
    <property type="entry name" value="Hydrolase_4"/>
    <property type="match status" value="1"/>
</dbReference>
<proteinExistence type="predicted"/>
<dbReference type="RefSeq" id="WP_307274821.1">
    <property type="nucleotide sequence ID" value="NZ_JAUSVX010000006.1"/>
</dbReference>
<organism evidence="3 4">
    <name type="scientific">Labrys wisconsinensis</name>
    <dbReference type="NCBI Taxonomy" id="425677"/>
    <lineage>
        <taxon>Bacteria</taxon>
        <taxon>Pseudomonadati</taxon>
        <taxon>Pseudomonadota</taxon>
        <taxon>Alphaproteobacteria</taxon>
        <taxon>Hyphomicrobiales</taxon>
        <taxon>Xanthobacteraceae</taxon>
        <taxon>Labrys</taxon>
    </lineage>
</organism>
<accession>A0ABU0JAN2</accession>
<protein>
    <submittedName>
        <fullName evidence="3">Dienelactone hydrolase</fullName>
    </submittedName>
</protein>
<dbReference type="PANTHER" id="PTHR22946">
    <property type="entry name" value="DIENELACTONE HYDROLASE DOMAIN-CONTAINING PROTEIN-RELATED"/>
    <property type="match status" value="1"/>
</dbReference>
<dbReference type="EMBL" id="JAUSVX010000006">
    <property type="protein sequence ID" value="MDQ0470670.1"/>
    <property type="molecule type" value="Genomic_DNA"/>
</dbReference>
<dbReference type="SUPFAM" id="SSF53474">
    <property type="entry name" value="alpha/beta-Hydrolases"/>
    <property type="match status" value="1"/>
</dbReference>
<evidence type="ECO:0000256" key="1">
    <source>
        <dbReference type="SAM" id="SignalP"/>
    </source>
</evidence>
<dbReference type="InterPro" id="IPR022742">
    <property type="entry name" value="Hydrolase_4"/>
</dbReference>
<dbReference type="Gene3D" id="3.40.50.1820">
    <property type="entry name" value="alpha/beta hydrolase"/>
    <property type="match status" value="1"/>
</dbReference>
<feature type="domain" description="Serine aminopeptidase S33" evidence="2">
    <location>
        <begin position="76"/>
        <end position="194"/>
    </location>
</feature>
<dbReference type="InterPro" id="IPR029058">
    <property type="entry name" value="AB_hydrolase_fold"/>
</dbReference>
<keyword evidence="4" id="KW-1185">Reference proteome</keyword>
<keyword evidence="1" id="KW-0732">Signal</keyword>
<keyword evidence="3" id="KW-0378">Hydrolase</keyword>
<gene>
    <name evidence="3" type="ORF">QO011_003689</name>
</gene>
<evidence type="ECO:0000313" key="3">
    <source>
        <dbReference type="EMBL" id="MDQ0470670.1"/>
    </source>
</evidence>